<gene>
    <name evidence="1" type="ORF">GCM10009776_32640</name>
</gene>
<protein>
    <submittedName>
        <fullName evidence="1">Uncharacterized protein</fullName>
    </submittedName>
</protein>
<dbReference type="EMBL" id="BAAAOG010000008">
    <property type="protein sequence ID" value="GAA1967063.1"/>
    <property type="molecule type" value="Genomic_DNA"/>
</dbReference>
<proteinExistence type="predicted"/>
<sequence>MAPEEDGSLEHPFAGKAGMVVKGLFGGPKFGLTGTVLDANGKAKVHGYNQFIAEPPAGHK</sequence>
<accession>A0ABN2RD29</accession>
<name>A0ABN2RD29_9MICO</name>
<reference evidence="1 2" key="1">
    <citation type="journal article" date="2019" name="Int. J. Syst. Evol. Microbiol.">
        <title>The Global Catalogue of Microorganisms (GCM) 10K type strain sequencing project: providing services to taxonomists for standard genome sequencing and annotation.</title>
        <authorList>
            <consortium name="The Broad Institute Genomics Platform"/>
            <consortium name="The Broad Institute Genome Sequencing Center for Infectious Disease"/>
            <person name="Wu L."/>
            <person name="Ma J."/>
        </authorList>
    </citation>
    <scope>NUCLEOTIDE SEQUENCE [LARGE SCALE GENOMIC DNA]</scope>
    <source>
        <strain evidence="1 2">JCM 14901</strain>
    </source>
</reference>
<keyword evidence="2" id="KW-1185">Reference proteome</keyword>
<dbReference type="Proteomes" id="UP001499933">
    <property type="component" value="Unassembled WGS sequence"/>
</dbReference>
<dbReference type="RefSeq" id="WP_344096644.1">
    <property type="nucleotide sequence ID" value="NZ_BAAAOG010000008.1"/>
</dbReference>
<evidence type="ECO:0000313" key="1">
    <source>
        <dbReference type="EMBL" id="GAA1967063.1"/>
    </source>
</evidence>
<organism evidence="1 2">
    <name type="scientific">Microbacterium deminutum</name>
    <dbReference type="NCBI Taxonomy" id="344164"/>
    <lineage>
        <taxon>Bacteria</taxon>
        <taxon>Bacillati</taxon>
        <taxon>Actinomycetota</taxon>
        <taxon>Actinomycetes</taxon>
        <taxon>Micrococcales</taxon>
        <taxon>Microbacteriaceae</taxon>
        <taxon>Microbacterium</taxon>
    </lineage>
</organism>
<comment type="caution">
    <text evidence="1">The sequence shown here is derived from an EMBL/GenBank/DDBJ whole genome shotgun (WGS) entry which is preliminary data.</text>
</comment>
<evidence type="ECO:0000313" key="2">
    <source>
        <dbReference type="Proteomes" id="UP001499933"/>
    </source>
</evidence>